<dbReference type="Proteomes" id="UP000472372">
    <property type="component" value="Chromosome 2"/>
</dbReference>
<gene>
    <name evidence="2" type="ORF">PTTW11_01732</name>
</gene>
<feature type="compositionally biased region" description="Basic and acidic residues" evidence="1">
    <location>
        <begin position="429"/>
        <end position="446"/>
    </location>
</feature>
<dbReference type="AlphaFoldDB" id="A0A6S6VR04"/>
<evidence type="ECO:0000313" key="3">
    <source>
        <dbReference type="Proteomes" id="UP000472372"/>
    </source>
</evidence>
<feature type="compositionally biased region" description="Low complexity" evidence="1">
    <location>
        <begin position="451"/>
        <end position="462"/>
    </location>
</feature>
<feature type="compositionally biased region" description="Low complexity" evidence="1">
    <location>
        <begin position="516"/>
        <end position="537"/>
    </location>
</feature>
<protein>
    <submittedName>
        <fullName evidence="2">Uncharacterized protein</fullName>
    </submittedName>
</protein>
<evidence type="ECO:0000256" key="1">
    <source>
        <dbReference type="SAM" id="MobiDB-lite"/>
    </source>
</evidence>
<proteinExistence type="predicted"/>
<evidence type="ECO:0000313" key="2">
    <source>
        <dbReference type="EMBL" id="CAE7008702.1"/>
    </source>
</evidence>
<dbReference type="EMBL" id="HG992978">
    <property type="protein sequence ID" value="CAE7008702.1"/>
    <property type="molecule type" value="Genomic_DNA"/>
</dbReference>
<feature type="compositionally biased region" description="Polar residues" evidence="1">
    <location>
        <begin position="346"/>
        <end position="358"/>
    </location>
</feature>
<sequence>MTATTSVIMDTAASQPNKSKFENQVGYERTYTVPQVQELPSITDLQRFTQALQDGTAFHVDTYRPNYNNHSVSPYRPERPHLSRNIVRPSNVAELGAIFAPKKVHLERQNRSSVSFCDHQEFYITWQPDDPHNHHGSYKPHMQRFEDRSPWVQHQNCPPPDILACIKKLAKRIIRKFEDMENGRLSYLDIKDGKSPRRAPTIQRVEREVQNMYSQMFRGKYDAIVEKKEAIRAKIDAGTRRKEQAEQIRLQAQLDRQRRGIAKGLDVDDLEDDTLVAKQKTKKTPKQTAEDRVQRSLLRKGLTVKTKACSEPGDRYKITKKTKVALNIPSLSNGKAAKELTKEVSKLSSQTSKTSASNGKKLKDFSTNEDAATASSTKKHKSAAIIEDSDEEADYPLPEAPLPPSTLQQEVVSAPVREEWSAEAEELVEELHQHEEEREAAAEKNTEPVITPTLATPTASTAGKRKRRAADEEQDEDTASLTAESSPRPAKKAKKSTHPAEAESPVALTRRDSVVSAPAPRSTDAPRTTTTAPKAPKLYMLLKSTDR</sequence>
<accession>A0A6S6VR04</accession>
<reference evidence="2" key="1">
    <citation type="submission" date="2021-02" db="EMBL/GenBank/DDBJ databases">
        <authorList>
            <person name="Syme A R."/>
            <person name="Syme A R."/>
            <person name="Moolhuijzen P."/>
        </authorList>
    </citation>
    <scope>NUCLEOTIDE SEQUENCE</scope>
    <source>
        <strain evidence="2">W1-1</strain>
    </source>
</reference>
<feature type="region of interest" description="Disordered" evidence="1">
    <location>
        <begin position="344"/>
        <end position="547"/>
    </location>
</feature>
<name>A0A6S6VR04_9PLEO</name>
<organism evidence="2 3">
    <name type="scientific">Pyrenophora teres f. teres</name>
    <dbReference type="NCBI Taxonomy" id="97479"/>
    <lineage>
        <taxon>Eukaryota</taxon>
        <taxon>Fungi</taxon>
        <taxon>Dikarya</taxon>
        <taxon>Ascomycota</taxon>
        <taxon>Pezizomycotina</taxon>
        <taxon>Dothideomycetes</taxon>
        <taxon>Pleosporomycetidae</taxon>
        <taxon>Pleosporales</taxon>
        <taxon>Pleosporineae</taxon>
        <taxon>Pleosporaceae</taxon>
        <taxon>Pyrenophora</taxon>
    </lineage>
</organism>